<name>A0AAD5TZW4_9FUNG</name>
<reference evidence="2" key="1">
    <citation type="submission" date="2020-05" db="EMBL/GenBank/DDBJ databases">
        <title>Phylogenomic resolution of chytrid fungi.</title>
        <authorList>
            <person name="Stajich J.E."/>
            <person name="Amses K."/>
            <person name="Simmons R."/>
            <person name="Seto K."/>
            <person name="Myers J."/>
            <person name="Bonds A."/>
            <person name="Quandt C.A."/>
            <person name="Barry K."/>
            <person name="Liu P."/>
            <person name="Grigoriev I."/>
            <person name="Longcore J.E."/>
            <person name="James T.Y."/>
        </authorList>
    </citation>
    <scope>NUCLEOTIDE SEQUENCE</scope>
    <source>
        <strain evidence="2">JEL0476</strain>
    </source>
</reference>
<proteinExistence type="predicted"/>
<gene>
    <name evidence="2" type="ORF">HK099_004738</name>
</gene>
<keyword evidence="1" id="KW-0812">Transmembrane</keyword>
<feature type="transmembrane region" description="Helical" evidence="1">
    <location>
        <begin position="166"/>
        <end position="185"/>
    </location>
</feature>
<protein>
    <submittedName>
        <fullName evidence="2">Uncharacterized protein</fullName>
    </submittedName>
</protein>
<keyword evidence="1" id="KW-1133">Transmembrane helix</keyword>
<dbReference type="Proteomes" id="UP001211065">
    <property type="component" value="Unassembled WGS sequence"/>
</dbReference>
<evidence type="ECO:0000313" key="2">
    <source>
        <dbReference type="EMBL" id="KAJ3219326.1"/>
    </source>
</evidence>
<evidence type="ECO:0000313" key="3">
    <source>
        <dbReference type="Proteomes" id="UP001211065"/>
    </source>
</evidence>
<comment type="caution">
    <text evidence="2">The sequence shown here is derived from an EMBL/GenBank/DDBJ whole genome shotgun (WGS) entry which is preliminary data.</text>
</comment>
<dbReference type="EMBL" id="JADGJW010000343">
    <property type="protein sequence ID" value="KAJ3219326.1"/>
    <property type="molecule type" value="Genomic_DNA"/>
</dbReference>
<dbReference type="AlphaFoldDB" id="A0AAD5TZW4"/>
<keyword evidence="3" id="KW-1185">Reference proteome</keyword>
<evidence type="ECO:0000256" key="1">
    <source>
        <dbReference type="SAM" id="Phobius"/>
    </source>
</evidence>
<organism evidence="2 3">
    <name type="scientific">Clydaea vesicula</name>
    <dbReference type="NCBI Taxonomy" id="447962"/>
    <lineage>
        <taxon>Eukaryota</taxon>
        <taxon>Fungi</taxon>
        <taxon>Fungi incertae sedis</taxon>
        <taxon>Chytridiomycota</taxon>
        <taxon>Chytridiomycota incertae sedis</taxon>
        <taxon>Chytridiomycetes</taxon>
        <taxon>Lobulomycetales</taxon>
        <taxon>Lobulomycetaceae</taxon>
        <taxon>Clydaea</taxon>
    </lineage>
</organism>
<keyword evidence="1" id="KW-0472">Membrane</keyword>
<accession>A0AAD5TZW4</accession>
<sequence>MPYIASKILDPLLDKSRSHGRDAWKLVFRQFTLSHMLCSAQGFPLCLNEANIFNLPHVENAKDTLGLLPHGYEETLLKEVQNDRKLYVSTSCYGLDGYISRRGHRRGETSSLSYLTNLFGIERKGGRPVKGSAMTLNYIESQSTEKPRSAFVWINRWLLSTNAKDIAHGIIMIFLCAFVCLISFFRNLEREFVLYSVKSPSYLESKDRGDHSMMGSLFESMMLKTIRRGVLILPWQKGSPKLSNGYIPFNEGVSINDRVKEGKGVRFYSTTKKSSLEKYSGLDRLEVIRKEANKDKIFKDLYKLM</sequence>